<evidence type="ECO:0000256" key="5">
    <source>
        <dbReference type="ARBA" id="ARBA00022989"/>
    </source>
</evidence>
<dbReference type="InterPro" id="IPR011014">
    <property type="entry name" value="MscS_channel_TM-2"/>
</dbReference>
<evidence type="ECO:0000256" key="6">
    <source>
        <dbReference type="ARBA" id="ARBA00023136"/>
    </source>
</evidence>
<feature type="domain" description="Mechanosensitive ion channel transmembrane helices 2/3" evidence="9">
    <location>
        <begin position="147"/>
        <end position="183"/>
    </location>
</feature>
<name>A0A6J4M3N0_9BACT</name>
<dbReference type="SUPFAM" id="SSF82689">
    <property type="entry name" value="Mechanosensitive channel protein MscS (YggB), C-terminal domain"/>
    <property type="match status" value="1"/>
</dbReference>
<dbReference type="SUPFAM" id="SSF82861">
    <property type="entry name" value="Mechanosensitive channel protein MscS (YggB), transmembrane region"/>
    <property type="match status" value="1"/>
</dbReference>
<reference evidence="10" key="1">
    <citation type="submission" date="2020-02" db="EMBL/GenBank/DDBJ databases">
        <authorList>
            <person name="Meier V. D."/>
        </authorList>
    </citation>
    <scope>NUCLEOTIDE SEQUENCE</scope>
    <source>
        <strain evidence="10">AVDCRST_MAG11</strain>
    </source>
</reference>
<evidence type="ECO:0000256" key="7">
    <source>
        <dbReference type="SAM" id="Phobius"/>
    </source>
</evidence>
<dbReference type="InterPro" id="IPR011066">
    <property type="entry name" value="MscS_channel_C_sf"/>
</dbReference>
<evidence type="ECO:0000259" key="9">
    <source>
        <dbReference type="Pfam" id="PF21088"/>
    </source>
</evidence>
<evidence type="ECO:0000313" key="10">
    <source>
        <dbReference type="EMBL" id="CAA9349184.1"/>
    </source>
</evidence>
<dbReference type="InterPro" id="IPR049142">
    <property type="entry name" value="MS_channel_1st"/>
</dbReference>
<dbReference type="PANTHER" id="PTHR30566">
    <property type="entry name" value="YNAI-RELATED MECHANOSENSITIVE ION CHANNEL"/>
    <property type="match status" value="1"/>
</dbReference>
<dbReference type="InterPro" id="IPR006685">
    <property type="entry name" value="MscS_channel_2nd"/>
</dbReference>
<dbReference type="EMBL" id="CADCTU010000742">
    <property type="protein sequence ID" value="CAA9349184.1"/>
    <property type="molecule type" value="Genomic_DNA"/>
</dbReference>
<accession>A0A6J4M3N0</accession>
<evidence type="ECO:0000256" key="3">
    <source>
        <dbReference type="ARBA" id="ARBA00022475"/>
    </source>
</evidence>
<dbReference type="Gene3D" id="3.30.70.100">
    <property type="match status" value="1"/>
</dbReference>
<dbReference type="InterPro" id="IPR010920">
    <property type="entry name" value="LSM_dom_sf"/>
</dbReference>
<dbReference type="GO" id="GO:0005886">
    <property type="term" value="C:plasma membrane"/>
    <property type="evidence" value="ECO:0007669"/>
    <property type="project" value="UniProtKB-SubCell"/>
</dbReference>
<feature type="transmembrane region" description="Helical" evidence="7">
    <location>
        <begin position="147"/>
        <end position="168"/>
    </location>
</feature>
<dbReference type="AlphaFoldDB" id="A0A6J4M3N0"/>
<feature type="domain" description="Mechanosensitive ion channel MscS" evidence="8">
    <location>
        <begin position="184"/>
        <end position="251"/>
    </location>
</feature>
<dbReference type="PANTHER" id="PTHR30566:SF25">
    <property type="entry name" value="INNER MEMBRANE PROTEIN"/>
    <property type="match status" value="1"/>
</dbReference>
<feature type="transmembrane region" description="Helical" evidence="7">
    <location>
        <begin position="99"/>
        <end position="119"/>
    </location>
</feature>
<protein>
    <submittedName>
        <fullName evidence="10">Potassium efflux system KefA protein / Small-conductance mechanosensitive channel</fullName>
    </submittedName>
</protein>
<organism evidence="10">
    <name type="scientific">uncultured Gemmatimonadaceae bacterium</name>
    <dbReference type="NCBI Taxonomy" id="246130"/>
    <lineage>
        <taxon>Bacteria</taxon>
        <taxon>Pseudomonadati</taxon>
        <taxon>Gemmatimonadota</taxon>
        <taxon>Gemmatimonadia</taxon>
        <taxon>Gemmatimonadales</taxon>
        <taxon>Gemmatimonadaceae</taxon>
        <taxon>environmental samples</taxon>
    </lineage>
</organism>
<feature type="transmembrane region" description="Helical" evidence="7">
    <location>
        <begin position="20"/>
        <end position="37"/>
    </location>
</feature>
<keyword evidence="3" id="KW-1003">Cell membrane</keyword>
<keyword evidence="5 7" id="KW-1133">Transmembrane helix</keyword>
<keyword evidence="4 7" id="KW-0812">Transmembrane</keyword>
<dbReference type="Pfam" id="PF21088">
    <property type="entry name" value="MS_channel_1st"/>
    <property type="match status" value="1"/>
</dbReference>
<dbReference type="Gene3D" id="2.30.30.60">
    <property type="match status" value="1"/>
</dbReference>
<dbReference type="InterPro" id="IPR023408">
    <property type="entry name" value="MscS_beta-dom_sf"/>
</dbReference>
<evidence type="ECO:0000259" key="8">
    <source>
        <dbReference type="Pfam" id="PF00924"/>
    </source>
</evidence>
<keyword evidence="6 7" id="KW-0472">Membrane</keyword>
<dbReference type="SUPFAM" id="SSF50182">
    <property type="entry name" value="Sm-like ribonucleoproteins"/>
    <property type="match status" value="1"/>
</dbReference>
<comment type="similarity">
    <text evidence="2">Belongs to the MscS (TC 1.A.23) family.</text>
</comment>
<dbReference type="Gene3D" id="1.10.287.1260">
    <property type="match status" value="1"/>
</dbReference>
<dbReference type="GO" id="GO:0008381">
    <property type="term" value="F:mechanosensitive monoatomic ion channel activity"/>
    <property type="evidence" value="ECO:0007669"/>
    <property type="project" value="UniProtKB-ARBA"/>
</dbReference>
<proteinExistence type="inferred from homology"/>
<evidence type="ECO:0000256" key="2">
    <source>
        <dbReference type="ARBA" id="ARBA00008017"/>
    </source>
</evidence>
<evidence type="ECO:0000256" key="1">
    <source>
        <dbReference type="ARBA" id="ARBA00004651"/>
    </source>
</evidence>
<sequence>MMLPDDPLRWQLLDNPLSRWLVAANVLALFVALFYLVRRVLLRRLERYAERTSTGLDDLAVRLIRRTKFFAVVLVGVASASYVLTLAPRVHGRLEKLAVVALAFQAAIWGSELVTFALARYARRQDGVADGATATTLTALGYMARGLLWVVILLVALATVGINVTALITGLGVGGVAIALAVQNILGDLFGALSIVLDKPFVVGDTIAVDTFVGTVEHIGLKTTRLRAVSGEQLIFSNADLLKSRIRNFKRQTERRIAFTFVVSPDTPVDAAAEIPRVVRATVEGVTEPAVRFDRAHFVRTTEAGLEYEVVYHVPTPDYTLYLDAQQRINLELLERFRGMGVAFSDGTRALVLRGGRDALADALDEAAPASHGAANGTTG</sequence>
<feature type="transmembrane region" description="Helical" evidence="7">
    <location>
        <begin position="69"/>
        <end position="87"/>
    </location>
</feature>
<comment type="subcellular location">
    <subcellularLocation>
        <location evidence="1">Cell membrane</location>
        <topology evidence="1">Multi-pass membrane protein</topology>
    </subcellularLocation>
</comment>
<evidence type="ECO:0000256" key="4">
    <source>
        <dbReference type="ARBA" id="ARBA00022692"/>
    </source>
</evidence>
<dbReference type="Pfam" id="PF00924">
    <property type="entry name" value="MS_channel_2nd"/>
    <property type="match status" value="1"/>
</dbReference>
<gene>
    <name evidence="10" type="ORF">AVDCRST_MAG11-3419</name>
</gene>